<accession>A0A6A9QKJ6</accession>
<dbReference type="RefSeq" id="WP_155862414.1">
    <property type="nucleotide sequence ID" value="NZ_JBGTCZ010000039.1"/>
</dbReference>
<keyword evidence="2" id="KW-1185">Reference proteome</keyword>
<dbReference type="Proteomes" id="UP000440125">
    <property type="component" value="Unassembled WGS sequence"/>
</dbReference>
<name>A0A6A9QKJ6_ACIIN</name>
<reference evidence="1 2" key="1">
    <citation type="submission" date="2019-10" db="EMBL/GenBank/DDBJ databases">
        <title>Genome Sequences from Six Type Strain Members of the Archaeal Family Sulfolobaceae: Acidianus ambivalens, Acidianus infernus, Metallosphaera prunae, Stygiolobus azoricus, Sulfolobus metallicus, and Sulfurisphaera ohwakuensis.</title>
        <authorList>
            <person name="Counts J.A."/>
            <person name="Kelly R.M."/>
        </authorList>
    </citation>
    <scope>NUCLEOTIDE SEQUENCE [LARGE SCALE GENOMIC DNA]</scope>
    <source>
        <strain evidence="1 2">DSM 3191</strain>
    </source>
</reference>
<proteinExistence type="predicted"/>
<evidence type="ECO:0000313" key="2">
    <source>
        <dbReference type="Proteomes" id="UP000440125"/>
    </source>
</evidence>
<dbReference type="SUPFAM" id="SSF46785">
    <property type="entry name" value="Winged helix' DNA-binding domain"/>
    <property type="match status" value="1"/>
</dbReference>
<evidence type="ECO:0000313" key="1">
    <source>
        <dbReference type="EMBL" id="MUM63837.1"/>
    </source>
</evidence>
<dbReference type="EMBL" id="WFIY01000004">
    <property type="protein sequence ID" value="MUM63837.1"/>
    <property type="molecule type" value="Genomic_DNA"/>
</dbReference>
<gene>
    <name evidence="1" type="ORF">D1867_00920</name>
</gene>
<dbReference type="InterPro" id="IPR036390">
    <property type="entry name" value="WH_DNA-bd_sf"/>
</dbReference>
<comment type="caution">
    <text evidence="1">The sequence shown here is derived from an EMBL/GenBank/DDBJ whole genome shotgun (WGS) entry which is preliminary data.</text>
</comment>
<dbReference type="Gene3D" id="1.10.10.10">
    <property type="entry name" value="Winged helix-like DNA-binding domain superfamily/Winged helix DNA-binding domain"/>
    <property type="match status" value="1"/>
</dbReference>
<dbReference type="InterPro" id="IPR036388">
    <property type="entry name" value="WH-like_DNA-bd_sf"/>
</dbReference>
<sequence length="81" mass="8926">MDAKDKVMSSEIKSKIVLVIKREGGKLSFKDIKDLVGVSTDTLKLQLADLVADGVIKKCKGKYALTDIGEEIGELLLKRNY</sequence>
<organism evidence="1 2">
    <name type="scientific">Acidianus infernus</name>
    <dbReference type="NCBI Taxonomy" id="12915"/>
    <lineage>
        <taxon>Archaea</taxon>
        <taxon>Thermoproteota</taxon>
        <taxon>Thermoprotei</taxon>
        <taxon>Sulfolobales</taxon>
        <taxon>Sulfolobaceae</taxon>
        <taxon>Acidianus</taxon>
    </lineage>
</organism>
<dbReference type="AlphaFoldDB" id="A0A6A9QKJ6"/>
<evidence type="ECO:0008006" key="3">
    <source>
        <dbReference type="Google" id="ProtNLM"/>
    </source>
</evidence>
<dbReference type="OrthoDB" id="375862at2157"/>
<protein>
    <recommendedName>
        <fullName evidence="3">Winged helix-turn-helix transcriptional regulator</fullName>
    </recommendedName>
</protein>